<feature type="region of interest" description="Disordered" evidence="1">
    <location>
        <begin position="1"/>
        <end position="126"/>
    </location>
</feature>
<feature type="domain" description="DUF4048" evidence="2">
    <location>
        <begin position="245"/>
        <end position="498"/>
    </location>
</feature>
<gene>
    <name evidence="3" type="ORF">FE257_011148</name>
</gene>
<dbReference type="EMBL" id="VCAU01000072">
    <property type="protein sequence ID" value="KAF9886771.1"/>
    <property type="molecule type" value="Genomic_DNA"/>
</dbReference>
<feature type="compositionally biased region" description="Basic and acidic residues" evidence="1">
    <location>
        <begin position="189"/>
        <end position="198"/>
    </location>
</feature>
<feature type="compositionally biased region" description="Polar residues" evidence="1">
    <location>
        <begin position="417"/>
        <end position="428"/>
    </location>
</feature>
<protein>
    <recommendedName>
        <fullName evidence="2">DUF4048 domain-containing protein</fullName>
    </recommendedName>
</protein>
<feature type="compositionally biased region" description="Polar residues" evidence="1">
    <location>
        <begin position="437"/>
        <end position="453"/>
    </location>
</feature>
<feature type="region of interest" description="Disordered" evidence="1">
    <location>
        <begin position="357"/>
        <end position="590"/>
    </location>
</feature>
<feature type="compositionally biased region" description="Low complexity" evidence="1">
    <location>
        <begin position="79"/>
        <end position="89"/>
    </location>
</feature>
<feature type="compositionally biased region" description="Polar residues" evidence="1">
    <location>
        <begin position="507"/>
        <end position="521"/>
    </location>
</feature>
<evidence type="ECO:0000259" key="2">
    <source>
        <dbReference type="Pfam" id="PF13257"/>
    </source>
</evidence>
<dbReference type="Proteomes" id="UP001194746">
    <property type="component" value="Unassembled WGS sequence"/>
</dbReference>
<feature type="compositionally biased region" description="Polar residues" evidence="1">
    <location>
        <begin position="549"/>
        <end position="560"/>
    </location>
</feature>
<feature type="compositionally biased region" description="Basic and acidic residues" evidence="1">
    <location>
        <begin position="573"/>
        <end position="590"/>
    </location>
</feature>
<feature type="region of interest" description="Disordered" evidence="1">
    <location>
        <begin position="158"/>
        <end position="233"/>
    </location>
</feature>
<feature type="compositionally biased region" description="Low complexity" evidence="1">
    <location>
        <begin position="37"/>
        <end position="46"/>
    </location>
</feature>
<organism evidence="3 4">
    <name type="scientific">Aspergillus nanangensis</name>
    <dbReference type="NCBI Taxonomy" id="2582783"/>
    <lineage>
        <taxon>Eukaryota</taxon>
        <taxon>Fungi</taxon>
        <taxon>Dikarya</taxon>
        <taxon>Ascomycota</taxon>
        <taxon>Pezizomycotina</taxon>
        <taxon>Eurotiomycetes</taxon>
        <taxon>Eurotiomycetidae</taxon>
        <taxon>Eurotiales</taxon>
        <taxon>Aspergillaceae</taxon>
        <taxon>Aspergillus</taxon>
        <taxon>Aspergillus subgen. Circumdati</taxon>
    </lineage>
</organism>
<reference evidence="3" key="2">
    <citation type="submission" date="2020-02" db="EMBL/GenBank/DDBJ databases">
        <authorList>
            <person name="Gilchrist C.L.M."/>
            <person name="Chooi Y.-H."/>
        </authorList>
    </citation>
    <scope>NUCLEOTIDE SEQUENCE</scope>
    <source>
        <strain evidence="3">MST-FP2251</strain>
    </source>
</reference>
<dbReference type="InterPro" id="IPR025122">
    <property type="entry name" value="DUF4048"/>
</dbReference>
<dbReference type="AlphaFoldDB" id="A0AAD4CHV8"/>
<sequence length="590" mass="64186">MGDWEFPGSGETEASPQTSQTLLDQPPPTHDEEEQQKQLQLRQQQRQLKRSSLPARPHGAARHTKRLTLNFPINLPPTSSSTADSQVSSPGSMTPATRSSIHQSPIPSIGTPLGFDDQDDGSEILTAIASQERKVLELREELQRAEAELDSLKRQWAMSEKTKKRTEINHRAEPLLPLRSPTEASVPDKPADHSRERSVASSEDSSAVAQSRYSRELGRRQSMRASATKGTKISANGRRVFQGSHARTLSLLSPVSGANTPTVSVSETGGPVEGGGGGERIGRSPRSATLPSSVERSPMMTVGDMSEPTEDMISQWRKTMPPPSREMLMKTGRQMASDLREGLWTFLEDIRQATVGEEGINATESRTMPSAVARNRDSSSSHSRSRDRLSSMQQGGKLSRSSSAASKGAGTKISGKDSQSADIGSSFWSEFGIDAPGQTSREPLRQPASTPSGPTVPVDESNNSNNNTPSKHLDVDENWDNWDTPQPKKMHTPSSSRSTLESKHDQSPVTQTSSPRTSTSFGDWRQSHDSHVPDPSVSEGIPWPAITKLTPSKLTRTASNLMAEWERSLSPSPERKPTSPGLDNKDAKSN</sequence>
<feature type="region of interest" description="Disordered" evidence="1">
    <location>
        <begin position="254"/>
        <end position="306"/>
    </location>
</feature>
<feature type="compositionally biased region" description="Low complexity" evidence="1">
    <location>
        <begin position="395"/>
        <end position="413"/>
    </location>
</feature>
<name>A0AAD4CHV8_ASPNN</name>
<accession>A0AAD4CHV8</accession>
<comment type="caution">
    <text evidence="3">The sequence shown here is derived from an EMBL/GenBank/DDBJ whole genome shotgun (WGS) entry which is preliminary data.</text>
</comment>
<feature type="compositionally biased region" description="Low complexity" evidence="1">
    <location>
        <begin position="199"/>
        <end position="212"/>
    </location>
</feature>
<evidence type="ECO:0000256" key="1">
    <source>
        <dbReference type="SAM" id="MobiDB-lite"/>
    </source>
</evidence>
<reference evidence="3" key="1">
    <citation type="journal article" date="2019" name="Beilstein J. Org. Chem.">
        <title>Nanangenines: drimane sesquiterpenoids as the dominant metabolite cohort of a novel Australian fungus, Aspergillus nanangensis.</title>
        <authorList>
            <person name="Lacey H.J."/>
            <person name="Gilchrist C.L.M."/>
            <person name="Crombie A."/>
            <person name="Kalaitzis J.A."/>
            <person name="Vuong D."/>
            <person name="Rutledge P.J."/>
            <person name="Turner P."/>
            <person name="Pitt J.I."/>
            <person name="Lacey E."/>
            <person name="Chooi Y.H."/>
            <person name="Piggott A.M."/>
        </authorList>
    </citation>
    <scope>NUCLEOTIDE SEQUENCE</scope>
    <source>
        <strain evidence="3">MST-FP2251</strain>
    </source>
</reference>
<proteinExistence type="predicted"/>
<keyword evidence="4" id="KW-1185">Reference proteome</keyword>
<dbReference type="Pfam" id="PF13257">
    <property type="entry name" value="DUF4048"/>
    <property type="match status" value="1"/>
</dbReference>
<feature type="compositionally biased region" description="Polar residues" evidence="1">
    <location>
        <begin position="90"/>
        <end position="106"/>
    </location>
</feature>
<feature type="compositionally biased region" description="Polar residues" evidence="1">
    <location>
        <begin position="12"/>
        <end position="23"/>
    </location>
</feature>
<evidence type="ECO:0000313" key="3">
    <source>
        <dbReference type="EMBL" id="KAF9886771.1"/>
    </source>
</evidence>
<feature type="compositionally biased region" description="Basic and acidic residues" evidence="1">
    <location>
        <begin position="374"/>
        <end position="389"/>
    </location>
</feature>
<evidence type="ECO:0000313" key="4">
    <source>
        <dbReference type="Proteomes" id="UP001194746"/>
    </source>
</evidence>
<feature type="compositionally biased region" description="Polar residues" evidence="1">
    <location>
        <begin position="460"/>
        <end position="470"/>
    </location>
</feature>
<feature type="compositionally biased region" description="Polar residues" evidence="1">
    <location>
        <begin position="223"/>
        <end position="233"/>
    </location>
</feature>